<gene>
    <name evidence="2" type="ORF">RDI58_025469</name>
</gene>
<dbReference type="Gene3D" id="1.20.120.1240">
    <property type="entry name" value="Dynamin, middle domain"/>
    <property type="match status" value="1"/>
</dbReference>
<dbReference type="GO" id="GO:0003924">
    <property type="term" value="F:GTPase activity"/>
    <property type="evidence" value="ECO:0007669"/>
    <property type="project" value="TreeGrafter"/>
</dbReference>
<dbReference type="Pfam" id="PF01031">
    <property type="entry name" value="Dynamin_M"/>
    <property type="match status" value="1"/>
</dbReference>
<dbReference type="GO" id="GO:0005874">
    <property type="term" value="C:microtubule"/>
    <property type="evidence" value="ECO:0007669"/>
    <property type="project" value="TreeGrafter"/>
</dbReference>
<reference evidence="2 3" key="1">
    <citation type="submission" date="2024-02" db="EMBL/GenBank/DDBJ databases">
        <title>de novo genome assembly of Solanum bulbocastanum strain 11H21.</title>
        <authorList>
            <person name="Hosaka A.J."/>
        </authorList>
    </citation>
    <scope>NUCLEOTIDE SEQUENCE [LARGE SCALE GENOMIC DNA]</scope>
    <source>
        <tissue evidence="2">Young leaves</tissue>
    </source>
</reference>
<proteinExistence type="predicted"/>
<sequence>MRQDCFLLSKIDKSMVGVPVLAQKLVSIQANIISKSLPEIERKINGKLATNMAELNRQPQHLSSVAEALTAFMRILSSFKESIKKILLRGEFDEYPEDKEMHCTARLVEMLDQYSNELHSKNFDEKEDFLTEEIKALQETNGVGLPNFLPRHFFLNVLQKRVKEVALIPEDFVKRVWNYIERIVMEV</sequence>
<dbReference type="GO" id="GO:0005737">
    <property type="term" value="C:cytoplasm"/>
    <property type="evidence" value="ECO:0007669"/>
    <property type="project" value="TreeGrafter"/>
</dbReference>
<dbReference type="PANTHER" id="PTHR11566">
    <property type="entry name" value="DYNAMIN"/>
    <property type="match status" value="1"/>
</dbReference>
<dbReference type="PANTHER" id="PTHR11566:SF178">
    <property type="entry name" value="INTERFERON-INDUCED GTP-BINDING PROTEIN MX"/>
    <property type="match status" value="1"/>
</dbReference>
<protein>
    <recommendedName>
        <fullName evidence="1">Dynamin stalk domain-containing protein</fullName>
    </recommendedName>
</protein>
<dbReference type="GO" id="GO:0008017">
    <property type="term" value="F:microtubule binding"/>
    <property type="evidence" value="ECO:0007669"/>
    <property type="project" value="TreeGrafter"/>
</dbReference>
<accession>A0AAN8Y4L9</accession>
<evidence type="ECO:0000313" key="3">
    <source>
        <dbReference type="Proteomes" id="UP001371456"/>
    </source>
</evidence>
<name>A0AAN8Y4L9_SOLBU</name>
<evidence type="ECO:0000259" key="1">
    <source>
        <dbReference type="Pfam" id="PF01031"/>
    </source>
</evidence>
<comment type="caution">
    <text evidence="2">The sequence shown here is derived from an EMBL/GenBank/DDBJ whole genome shotgun (WGS) entry which is preliminary data.</text>
</comment>
<feature type="domain" description="Dynamin stalk" evidence="1">
    <location>
        <begin position="9"/>
        <end position="185"/>
    </location>
</feature>
<dbReference type="GO" id="GO:0016020">
    <property type="term" value="C:membrane"/>
    <property type="evidence" value="ECO:0007669"/>
    <property type="project" value="TreeGrafter"/>
</dbReference>
<dbReference type="Proteomes" id="UP001371456">
    <property type="component" value="Unassembled WGS sequence"/>
</dbReference>
<keyword evidence="3" id="KW-1185">Reference proteome</keyword>
<dbReference type="InterPro" id="IPR022812">
    <property type="entry name" value="Dynamin"/>
</dbReference>
<organism evidence="2 3">
    <name type="scientific">Solanum bulbocastanum</name>
    <name type="common">Wild potato</name>
    <dbReference type="NCBI Taxonomy" id="147425"/>
    <lineage>
        <taxon>Eukaryota</taxon>
        <taxon>Viridiplantae</taxon>
        <taxon>Streptophyta</taxon>
        <taxon>Embryophyta</taxon>
        <taxon>Tracheophyta</taxon>
        <taxon>Spermatophyta</taxon>
        <taxon>Magnoliopsida</taxon>
        <taxon>eudicotyledons</taxon>
        <taxon>Gunneridae</taxon>
        <taxon>Pentapetalae</taxon>
        <taxon>asterids</taxon>
        <taxon>lamiids</taxon>
        <taxon>Solanales</taxon>
        <taxon>Solanaceae</taxon>
        <taxon>Solanoideae</taxon>
        <taxon>Solaneae</taxon>
        <taxon>Solanum</taxon>
    </lineage>
</organism>
<dbReference type="InterPro" id="IPR000375">
    <property type="entry name" value="Dynamin_stalk"/>
</dbReference>
<dbReference type="EMBL" id="JBANQN010000010">
    <property type="protein sequence ID" value="KAK6778751.1"/>
    <property type="molecule type" value="Genomic_DNA"/>
</dbReference>
<evidence type="ECO:0000313" key="2">
    <source>
        <dbReference type="EMBL" id="KAK6778751.1"/>
    </source>
</evidence>
<dbReference type="AlphaFoldDB" id="A0AAN8Y4L9"/>